<evidence type="ECO:0000313" key="2">
    <source>
        <dbReference type="EMBL" id="EEF62859.1"/>
    </source>
</evidence>
<name>B9XBH4_PEDPL</name>
<gene>
    <name evidence="2" type="ORF">Cflav_PD5494</name>
</gene>
<protein>
    <submittedName>
        <fullName evidence="2">Uncharacterized protein</fullName>
    </submittedName>
</protein>
<dbReference type="STRING" id="320771.Cflav_PD5494"/>
<sequence length="248" mass="27763" precursor="true">MLDNCEAETHTRGMRATIVVLLGVLLCSLSVWAEEKLAVLKVGSEVYSNVTVTSVTTTDIYFSHGQGMGNAKLKRLEPEMQKHFHYDAAKASATEQQQKDANARYVPPSANTSRPTPAPEEEDPKAVMEEAIAKVKAIVNQPVTQVSRKSGMNVSIYKPGWFHDGAIKPDFDTVDVRATQEFIYDKHPYVSTDQNPGVAFNGPELEFNAMTKYFYVDRSLPKKKLTEAEMLEINRLYRIIGSCEKKLK</sequence>
<evidence type="ECO:0000313" key="3">
    <source>
        <dbReference type="Proteomes" id="UP000003688"/>
    </source>
</evidence>
<accession>B9XBH4</accession>
<dbReference type="Proteomes" id="UP000003688">
    <property type="component" value="Unassembled WGS sequence"/>
</dbReference>
<dbReference type="AlphaFoldDB" id="B9XBH4"/>
<proteinExistence type="predicted"/>
<organism evidence="2 3">
    <name type="scientific">Pedosphaera parvula (strain Ellin514)</name>
    <dbReference type="NCBI Taxonomy" id="320771"/>
    <lineage>
        <taxon>Bacteria</taxon>
        <taxon>Pseudomonadati</taxon>
        <taxon>Verrucomicrobiota</taxon>
        <taxon>Pedosphaerae</taxon>
        <taxon>Pedosphaerales</taxon>
        <taxon>Pedosphaeraceae</taxon>
        <taxon>Pedosphaera</taxon>
    </lineage>
</organism>
<feature type="region of interest" description="Disordered" evidence="1">
    <location>
        <begin position="90"/>
        <end position="124"/>
    </location>
</feature>
<dbReference type="EMBL" id="ABOX02000003">
    <property type="protein sequence ID" value="EEF62859.1"/>
    <property type="molecule type" value="Genomic_DNA"/>
</dbReference>
<keyword evidence="3" id="KW-1185">Reference proteome</keyword>
<comment type="caution">
    <text evidence="2">The sequence shown here is derived from an EMBL/GenBank/DDBJ whole genome shotgun (WGS) entry which is preliminary data.</text>
</comment>
<reference evidence="2 3" key="1">
    <citation type="journal article" date="2011" name="J. Bacteriol.">
        <title>Genome sequence of 'Pedosphaera parvula' Ellin514, an aerobic Verrucomicrobial isolate from pasture soil.</title>
        <authorList>
            <person name="Kant R."/>
            <person name="van Passel M.W."/>
            <person name="Sangwan P."/>
            <person name="Palva A."/>
            <person name="Lucas S."/>
            <person name="Copeland A."/>
            <person name="Lapidus A."/>
            <person name="Glavina Del Rio T."/>
            <person name="Dalin E."/>
            <person name="Tice H."/>
            <person name="Bruce D."/>
            <person name="Goodwin L."/>
            <person name="Pitluck S."/>
            <person name="Chertkov O."/>
            <person name="Larimer F.W."/>
            <person name="Land M.L."/>
            <person name="Hauser L."/>
            <person name="Brettin T.S."/>
            <person name="Detter J.C."/>
            <person name="Han S."/>
            <person name="de Vos W.M."/>
            <person name="Janssen P.H."/>
            <person name="Smidt H."/>
        </authorList>
    </citation>
    <scope>NUCLEOTIDE SEQUENCE [LARGE SCALE GENOMIC DNA]</scope>
    <source>
        <strain evidence="2 3">Ellin514</strain>
    </source>
</reference>
<evidence type="ECO:0000256" key="1">
    <source>
        <dbReference type="SAM" id="MobiDB-lite"/>
    </source>
</evidence>